<accession>A0AAE0GNC2</accession>
<feature type="region of interest" description="Disordered" evidence="1">
    <location>
        <begin position="54"/>
        <end position="76"/>
    </location>
</feature>
<name>A0AAE0GNC2_9CHLO</name>
<dbReference type="Proteomes" id="UP001190700">
    <property type="component" value="Unassembled WGS sequence"/>
</dbReference>
<protein>
    <submittedName>
        <fullName evidence="2">Uncharacterized protein</fullName>
    </submittedName>
</protein>
<reference evidence="2 3" key="1">
    <citation type="journal article" date="2015" name="Genome Biol. Evol.">
        <title>Comparative Genomics of a Bacterivorous Green Alga Reveals Evolutionary Causalities and Consequences of Phago-Mixotrophic Mode of Nutrition.</title>
        <authorList>
            <person name="Burns J.A."/>
            <person name="Paasch A."/>
            <person name="Narechania A."/>
            <person name="Kim E."/>
        </authorList>
    </citation>
    <scope>NUCLEOTIDE SEQUENCE [LARGE SCALE GENOMIC DNA]</scope>
    <source>
        <strain evidence="2 3">PLY_AMNH</strain>
    </source>
</reference>
<proteinExistence type="predicted"/>
<evidence type="ECO:0000313" key="3">
    <source>
        <dbReference type="Proteomes" id="UP001190700"/>
    </source>
</evidence>
<keyword evidence="3" id="KW-1185">Reference proteome</keyword>
<evidence type="ECO:0000256" key="1">
    <source>
        <dbReference type="SAM" id="MobiDB-lite"/>
    </source>
</evidence>
<evidence type="ECO:0000313" key="2">
    <source>
        <dbReference type="EMBL" id="KAK3281130.1"/>
    </source>
</evidence>
<gene>
    <name evidence="2" type="ORF">CYMTET_11065</name>
</gene>
<dbReference type="EMBL" id="LGRX02004011">
    <property type="protein sequence ID" value="KAK3281130.1"/>
    <property type="molecule type" value="Genomic_DNA"/>
</dbReference>
<sequence>MLGTVLARHVERLVETTRAGSPPTLLKNGYIPYTDDFLVLCVNVNKAEPSGCWPPAAGYPSRERASTSMLQKKKDA</sequence>
<organism evidence="2 3">
    <name type="scientific">Cymbomonas tetramitiformis</name>
    <dbReference type="NCBI Taxonomy" id="36881"/>
    <lineage>
        <taxon>Eukaryota</taxon>
        <taxon>Viridiplantae</taxon>
        <taxon>Chlorophyta</taxon>
        <taxon>Pyramimonadophyceae</taxon>
        <taxon>Pyramimonadales</taxon>
        <taxon>Pyramimonadaceae</taxon>
        <taxon>Cymbomonas</taxon>
    </lineage>
</organism>
<dbReference type="AlphaFoldDB" id="A0AAE0GNC2"/>
<comment type="caution">
    <text evidence="2">The sequence shown here is derived from an EMBL/GenBank/DDBJ whole genome shotgun (WGS) entry which is preliminary data.</text>
</comment>